<evidence type="ECO:0000313" key="4">
    <source>
        <dbReference type="Proteomes" id="UP000292507"/>
    </source>
</evidence>
<protein>
    <submittedName>
        <fullName evidence="3">Uncharacterized protein</fullName>
    </submittedName>
</protein>
<keyword evidence="2" id="KW-1133">Transmembrane helix</keyword>
<keyword evidence="2" id="KW-0472">Membrane</keyword>
<keyword evidence="2" id="KW-0812">Transmembrane</keyword>
<comment type="caution">
    <text evidence="3">The sequence shown here is derived from an EMBL/GenBank/DDBJ whole genome shotgun (WGS) entry which is preliminary data.</text>
</comment>
<sequence length="97" mass="10200">MSDQGYWLLALALGLVAAVVAVVLLETFLRQVHRIERGAGEVWAAGKQVAANTAATWLLGETSQRLDRLTEEAGRHVDLLGPAPAGRHSSDGAGGAR</sequence>
<gene>
    <name evidence="3" type="ORF">BKA19_1462</name>
</gene>
<feature type="transmembrane region" description="Helical" evidence="2">
    <location>
        <begin position="6"/>
        <end position="29"/>
    </location>
</feature>
<evidence type="ECO:0000256" key="2">
    <source>
        <dbReference type="SAM" id="Phobius"/>
    </source>
</evidence>
<evidence type="ECO:0000313" key="3">
    <source>
        <dbReference type="EMBL" id="RZU31781.1"/>
    </source>
</evidence>
<dbReference type="Proteomes" id="UP000292507">
    <property type="component" value="Unassembled WGS sequence"/>
</dbReference>
<dbReference type="RefSeq" id="WP_104527563.1">
    <property type="nucleotide sequence ID" value="NZ_POQT01000006.1"/>
</dbReference>
<evidence type="ECO:0000256" key="1">
    <source>
        <dbReference type="SAM" id="MobiDB-lite"/>
    </source>
</evidence>
<dbReference type="OrthoDB" id="5192521at2"/>
<feature type="region of interest" description="Disordered" evidence="1">
    <location>
        <begin position="77"/>
        <end position="97"/>
    </location>
</feature>
<organism evidence="3 4">
    <name type="scientific">Blastococcus saxobsidens</name>
    <dbReference type="NCBI Taxonomy" id="138336"/>
    <lineage>
        <taxon>Bacteria</taxon>
        <taxon>Bacillati</taxon>
        <taxon>Actinomycetota</taxon>
        <taxon>Actinomycetes</taxon>
        <taxon>Geodermatophilales</taxon>
        <taxon>Geodermatophilaceae</taxon>
        <taxon>Blastococcus</taxon>
    </lineage>
</organism>
<name>A0A4Q7Y6P8_9ACTN</name>
<reference evidence="3 4" key="1">
    <citation type="submission" date="2019-02" db="EMBL/GenBank/DDBJ databases">
        <title>Sequencing the genomes of 1000 actinobacteria strains.</title>
        <authorList>
            <person name="Klenk H.-P."/>
        </authorList>
    </citation>
    <scope>NUCLEOTIDE SEQUENCE [LARGE SCALE GENOMIC DNA]</scope>
    <source>
        <strain evidence="3 4">DSM 44509</strain>
    </source>
</reference>
<dbReference type="AlphaFoldDB" id="A0A4Q7Y6P8"/>
<accession>A0A4Q7Y6P8</accession>
<proteinExistence type="predicted"/>
<keyword evidence="4" id="KW-1185">Reference proteome</keyword>
<dbReference type="EMBL" id="SHKV01000001">
    <property type="protein sequence ID" value="RZU31781.1"/>
    <property type="molecule type" value="Genomic_DNA"/>
</dbReference>